<dbReference type="InterPro" id="IPR058512">
    <property type="entry name" value="DUF8199"/>
</dbReference>
<dbReference type="Pfam" id="PF26622">
    <property type="entry name" value="DUF8199"/>
    <property type="match status" value="1"/>
</dbReference>
<reference evidence="1 2" key="1">
    <citation type="journal article" date="2015" name="Int. J. Syst. Evol. Microbiol.">
        <title>Carboxylicivirga linearis sp. nov., isolated from a sea cucumber culture pond.</title>
        <authorList>
            <person name="Wang F.Q."/>
            <person name="Zhou Y.X."/>
            <person name="Lin X.Z."/>
            <person name="Chen G.J."/>
            <person name="Du Z.J."/>
        </authorList>
    </citation>
    <scope>NUCLEOTIDE SEQUENCE [LARGE SCALE GENOMIC DNA]</scope>
    <source>
        <strain evidence="1 2">FB218</strain>
    </source>
</reference>
<evidence type="ECO:0000313" key="2">
    <source>
        <dbReference type="Proteomes" id="UP000708576"/>
    </source>
</evidence>
<sequence>MALLLMTSTMGFTVSKHYCGTRLVDVSINKKAQSCCGNEGTSKCCHNETHHFQVEDDFNLVMDAQINVPFVYMAPVLFLFTDIIEEETEDFVEIVASPPPPDLGIRLSFLQSYLN</sequence>
<dbReference type="Proteomes" id="UP000708576">
    <property type="component" value="Unassembled WGS sequence"/>
</dbReference>
<evidence type="ECO:0000313" key="1">
    <source>
        <dbReference type="EMBL" id="MBS2100441.1"/>
    </source>
</evidence>
<dbReference type="EMBL" id="JAGUCO010000023">
    <property type="protein sequence ID" value="MBS2100441.1"/>
    <property type="molecule type" value="Genomic_DNA"/>
</dbReference>
<keyword evidence="2" id="KW-1185">Reference proteome</keyword>
<proteinExistence type="predicted"/>
<dbReference type="InterPro" id="IPR058060">
    <property type="entry name" value="HYC_CC_PP"/>
</dbReference>
<gene>
    <name evidence="1" type="ORF">KEM10_19300</name>
</gene>
<name>A0ABS5K168_9BACT</name>
<protein>
    <submittedName>
        <fullName evidence="1">Uncharacterized protein</fullName>
    </submittedName>
</protein>
<comment type="caution">
    <text evidence="1">The sequence shown here is derived from an EMBL/GenBank/DDBJ whole genome shotgun (WGS) entry which is preliminary data.</text>
</comment>
<accession>A0ABS5K168</accession>
<dbReference type="NCBIfam" id="NF047658">
    <property type="entry name" value="HYC_CC_PP"/>
    <property type="match status" value="1"/>
</dbReference>
<organism evidence="1 2">
    <name type="scientific">Carboxylicivirga linearis</name>
    <dbReference type="NCBI Taxonomy" id="1628157"/>
    <lineage>
        <taxon>Bacteria</taxon>
        <taxon>Pseudomonadati</taxon>
        <taxon>Bacteroidota</taxon>
        <taxon>Bacteroidia</taxon>
        <taxon>Marinilabiliales</taxon>
        <taxon>Marinilabiliaceae</taxon>
        <taxon>Carboxylicivirga</taxon>
    </lineage>
</organism>